<dbReference type="InterPro" id="IPR038185">
    <property type="entry name" value="MyTH4_dom_sf"/>
</dbReference>
<evidence type="ECO:0000313" key="3">
    <source>
        <dbReference type="Proteomes" id="UP000314294"/>
    </source>
</evidence>
<dbReference type="GO" id="GO:0005856">
    <property type="term" value="C:cytoskeleton"/>
    <property type="evidence" value="ECO:0007669"/>
    <property type="project" value="InterPro"/>
</dbReference>
<gene>
    <name evidence="2" type="primary">MYO15A_0</name>
    <name evidence="2" type="ORF">EYF80_046050</name>
</gene>
<feature type="domain" description="MyTH4" evidence="1">
    <location>
        <begin position="113"/>
        <end position="268"/>
    </location>
</feature>
<dbReference type="Proteomes" id="UP000314294">
    <property type="component" value="Unassembled WGS sequence"/>
</dbReference>
<comment type="caution">
    <text evidence="2">The sequence shown here is derived from an EMBL/GenBank/DDBJ whole genome shotgun (WGS) entry which is preliminary data.</text>
</comment>
<dbReference type="Pfam" id="PF00784">
    <property type="entry name" value="MyTH4"/>
    <property type="match status" value="1"/>
</dbReference>
<keyword evidence="3" id="KW-1185">Reference proteome</keyword>
<evidence type="ECO:0000313" key="2">
    <source>
        <dbReference type="EMBL" id="TNN43779.1"/>
    </source>
</evidence>
<dbReference type="EMBL" id="SRLO01000946">
    <property type="protein sequence ID" value="TNN43779.1"/>
    <property type="molecule type" value="Genomic_DNA"/>
</dbReference>
<dbReference type="SMART" id="SM00139">
    <property type="entry name" value="MyTH4"/>
    <property type="match status" value="1"/>
</dbReference>
<reference evidence="2 3" key="1">
    <citation type="submission" date="2019-03" db="EMBL/GenBank/DDBJ databases">
        <title>First draft genome of Liparis tanakae, snailfish: a comprehensive survey of snailfish specific genes.</title>
        <authorList>
            <person name="Kim W."/>
            <person name="Song I."/>
            <person name="Jeong J.-H."/>
            <person name="Kim D."/>
            <person name="Kim S."/>
            <person name="Ryu S."/>
            <person name="Song J.Y."/>
            <person name="Lee S.K."/>
        </authorList>
    </citation>
    <scope>NUCLEOTIDE SEQUENCE [LARGE SCALE GENOMIC DNA]</scope>
    <source>
        <tissue evidence="2">Muscle</tissue>
    </source>
</reference>
<dbReference type="InterPro" id="IPR051567">
    <property type="entry name" value="Unconventional_Myosin_ATPase"/>
</dbReference>
<dbReference type="PANTHER" id="PTHR22692">
    <property type="entry name" value="MYOSIN VII, XV"/>
    <property type="match status" value="1"/>
</dbReference>
<protein>
    <submittedName>
        <fullName evidence="2">Unconventional myosin-XV</fullName>
    </submittedName>
</protein>
<dbReference type="InterPro" id="IPR000857">
    <property type="entry name" value="MyTH4_dom"/>
</dbReference>
<proteinExistence type="predicted"/>
<organism evidence="2 3">
    <name type="scientific">Liparis tanakae</name>
    <name type="common">Tanaka's snailfish</name>
    <dbReference type="NCBI Taxonomy" id="230148"/>
    <lineage>
        <taxon>Eukaryota</taxon>
        <taxon>Metazoa</taxon>
        <taxon>Chordata</taxon>
        <taxon>Craniata</taxon>
        <taxon>Vertebrata</taxon>
        <taxon>Euteleostomi</taxon>
        <taxon>Actinopterygii</taxon>
        <taxon>Neopterygii</taxon>
        <taxon>Teleostei</taxon>
        <taxon>Neoteleostei</taxon>
        <taxon>Acanthomorphata</taxon>
        <taxon>Eupercaria</taxon>
        <taxon>Perciformes</taxon>
        <taxon>Cottioidei</taxon>
        <taxon>Cottales</taxon>
        <taxon>Liparidae</taxon>
        <taxon>Liparis</taxon>
    </lineage>
</organism>
<dbReference type="Gene3D" id="1.25.40.530">
    <property type="entry name" value="MyTH4 domain"/>
    <property type="match status" value="2"/>
</dbReference>
<accession>A0A4Z2FRJ7</accession>
<name>A0A4Z2FRJ7_9TELE</name>
<sequence length="366" mass="41508">MYVNRKQYIKFFSVARIQMQFVARRKAEEERRKRETELTKREVVNVTHLVIPAELGALLQAAGVRRELHSDCLALLQAPHIQEEAQLTLPLDINNYPFYRYVQIYFREPKFGMLTAPLESPLTRVEEDLRGEAVALFVMVLRFMGDPHLNGAQENMFGNYIIQRGLSSPGLQDEILAQVVNQVWRNVNLENAERGWLLLLACVCSFAPSPKMDKYLLKFVSDHAPAGCQALLQHRLIQGNQKTQLGSGSAPDTARTYPLALLEWTANRKKANMVLHPVKLVWCYRGVSDWWRGSSILMKEHGQWVELAGHDYVMDLVSDLELPPDFPKQKSYFVISTDDPARVRATAGLSVPHGAGVETPGETIDL</sequence>
<dbReference type="AlphaFoldDB" id="A0A4Z2FRJ7"/>
<dbReference type="PANTHER" id="PTHR22692:SF21">
    <property type="entry name" value="MYOSIN XVA"/>
    <property type="match status" value="1"/>
</dbReference>
<dbReference type="PROSITE" id="PS51016">
    <property type="entry name" value="MYTH4"/>
    <property type="match status" value="1"/>
</dbReference>
<evidence type="ECO:0000259" key="1">
    <source>
        <dbReference type="PROSITE" id="PS51016"/>
    </source>
</evidence>
<dbReference type="OrthoDB" id="8182952at2759"/>